<dbReference type="AlphaFoldDB" id="A0A3E0H244"/>
<evidence type="ECO:0000313" key="1">
    <source>
        <dbReference type="EMBL" id="REH37123.1"/>
    </source>
</evidence>
<comment type="caution">
    <text evidence="1">The sequence shown here is derived from an EMBL/GenBank/DDBJ whole genome shotgun (WGS) entry which is preliminary data.</text>
</comment>
<organism evidence="1 2">
    <name type="scientific">Kutzneria buriramensis</name>
    <dbReference type="NCBI Taxonomy" id="1045776"/>
    <lineage>
        <taxon>Bacteria</taxon>
        <taxon>Bacillati</taxon>
        <taxon>Actinomycetota</taxon>
        <taxon>Actinomycetes</taxon>
        <taxon>Pseudonocardiales</taxon>
        <taxon>Pseudonocardiaceae</taxon>
        <taxon>Kutzneria</taxon>
    </lineage>
</organism>
<keyword evidence="2" id="KW-1185">Reference proteome</keyword>
<reference evidence="1 2" key="1">
    <citation type="submission" date="2018-08" db="EMBL/GenBank/DDBJ databases">
        <title>Genomic Encyclopedia of Archaeal and Bacterial Type Strains, Phase II (KMG-II): from individual species to whole genera.</title>
        <authorList>
            <person name="Goeker M."/>
        </authorList>
    </citation>
    <scope>NUCLEOTIDE SEQUENCE [LARGE SCALE GENOMIC DNA]</scope>
    <source>
        <strain evidence="1 2">DSM 45791</strain>
    </source>
</reference>
<name>A0A3E0H244_9PSEU</name>
<dbReference type="EMBL" id="QUNO01000015">
    <property type="protein sequence ID" value="REH37123.1"/>
    <property type="molecule type" value="Genomic_DNA"/>
</dbReference>
<proteinExistence type="predicted"/>
<dbReference type="Proteomes" id="UP000256269">
    <property type="component" value="Unassembled WGS sequence"/>
</dbReference>
<evidence type="ECO:0000313" key="2">
    <source>
        <dbReference type="Proteomes" id="UP000256269"/>
    </source>
</evidence>
<protein>
    <submittedName>
        <fullName evidence="1">Uncharacterized protein</fullName>
    </submittedName>
</protein>
<gene>
    <name evidence="1" type="ORF">BCF44_115127</name>
</gene>
<accession>A0A3E0H244</accession>
<sequence length="46" mass="4905">MTRRAQPVSAGQCQLLLDLFRRELADAASAEDLDDSVDDPGQSEGG</sequence>